<name>V9EFR4_PHYNI</name>
<dbReference type="EMBL" id="ANIZ01002916">
    <property type="protein sequence ID" value="ETI37368.1"/>
    <property type="molecule type" value="Genomic_DNA"/>
</dbReference>
<feature type="region of interest" description="Disordered" evidence="1">
    <location>
        <begin position="300"/>
        <end position="320"/>
    </location>
</feature>
<reference evidence="2 3" key="1">
    <citation type="submission" date="2013-11" db="EMBL/GenBank/DDBJ databases">
        <title>The Genome Sequence of Phytophthora parasitica P1569.</title>
        <authorList>
            <consortium name="The Broad Institute Genomics Platform"/>
            <person name="Russ C."/>
            <person name="Tyler B."/>
            <person name="Panabieres F."/>
            <person name="Shan W."/>
            <person name="Tripathy S."/>
            <person name="Grunwald N."/>
            <person name="Machado M."/>
            <person name="Johnson C.S."/>
            <person name="Arredondo F."/>
            <person name="Hong C."/>
            <person name="Coffey M."/>
            <person name="Young S.K."/>
            <person name="Zeng Q."/>
            <person name="Gargeya S."/>
            <person name="Fitzgerald M."/>
            <person name="Abouelleil A."/>
            <person name="Alvarado L."/>
            <person name="Chapman S.B."/>
            <person name="Gainer-Dewar J."/>
            <person name="Goldberg J."/>
            <person name="Griggs A."/>
            <person name="Gujja S."/>
            <person name="Hansen M."/>
            <person name="Howarth C."/>
            <person name="Imamovic A."/>
            <person name="Ireland A."/>
            <person name="Larimer J."/>
            <person name="McCowan C."/>
            <person name="Murphy C."/>
            <person name="Pearson M."/>
            <person name="Poon T.W."/>
            <person name="Priest M."/>
            <person name="Roberts A."/>
            <person name="Saif S."/>
            <person name="Shea T."/>
            <person name="Sykes S."/>
            <person name="Wortman J."/>
            <person name="Nusbaum C."/>
            <person name="Birren B."/>
        </authorList>
    </citation>
    <scope>NUCLEOTIDE SEQUENCE [LARGE SCALE GENOMIC DNA]</scope>
    <source>
        <strain evidence="2 3">P1569</strain>
    </source>
</reference>
<gene>
    <name evidence="2" type="ORF">F443_16633</name>
</gene>
<evidence type="ECO:0000256" key="1">
    <source>
        <dbReference type="SAM" id="MobiDB-lite"/>
    </source>
</evidence>
<sequence length="371" mass="42206">MLDAGESSPRVAKLTAEMKVFVQNEITMYSGVTPHVVFTRLCSQLRGPPPLETQVQGYMKRWQAKHRDDSMLPVVEICARSTFELCHQPAQARHGLLVFCDSIYENGNLVPNIGNASDESPFRMGLTCYSLLEASENEFDQKKANIVNNWKTIGETSARFRAVAKKIRRQWFDNSRFSKWQAFHTPPGYATTNNPVELYHRKVKLVKSTARAIPIVMVQLLDQSRIGFIARNAKFSSITQPSKRLKAHYNKIKKRGDLSATVLLPVGDLRSQFVLVKQSIPETSVATAIGSTRLTVLPTHTVSTSRKTKSPKKKKKPQFDAEDVYKPTKFSHTLRMQWEGMPEDGWAVQAFWTLKFLLHNVKMFLYNVCKL</sequence>
<organism evidence="2 3">
    <name type="scientific">Phytophthora nicotianae P1569</name>
    <dbReference type="NCBI Taxonomy" id="1317065"/>
    <lineage>
        <taxon>Eukaryota</taxon>
        <taxon>Sar</taxon>
        <taxon>Stramenopiles</taxon>
        <taxon>Oomycota</taxon>
        <taxon>Peronosporomycetes</taxon>
        <taxon>Peronosporales</taxon>
        <taxon>Peronosporaceae</taxon>
        <taxon>Phytophthora</taxon>
    </lineage>
</organism>
<evidence type="ECO:0008006" key="4">
    <source>
        <dbReference type="Google" id="ProtNLM"/>
    </source>
</evidence>
<feature type="compositionally biased region" description="Basic residues" evidence="1">
    <location>
        <begin position="306"/>
        <end position="316"/>
    </location>
</feature>
<comment type="caution">
    <text evidence="2">The sequence shown here is derived from an EMBL/GenBank/DDBJ whole genome shotgun (WGS) entry which is preliminary data.</text>
</comment>
<dbReference type="HOGENOM" id="CLU_746965_0_0_1"/>
<dbReference type="OrthoDB" id="145973at2759"/>
<accession>V9EFR4</accession>
<dbReference type="AlphaFoldDB" id="V9EFR4"/>
<proteinExistence type="predicted"/>
<evidence type="ECO:0000313" key="3">
    <source>
        <dbReference type="Proteomes" id="UP000018721"/>
    </source>
</evidence>
<dbReference type="Proteomes" id="UP000018721">
    <property type="component" value="Unassembled WGS sequence"/>
</dbReference>
<keyword evidence="3" id="KW-1185">Reference proteome</keyword>
<protein>
    <recommendedName>
        <fullName evidence="4">MULE transposase domain-containing protein</fullName>
    </recommendedName>
</protein>
<evidence type="ECO:0000313" key="2">
    <source>
        <dbReference type="EMBL" id="ETI37368.1"/>
    </source>
</evidence>